<evidence type="ECO:0000313" key="1">
    <source>
        <dbReference type="EMBL" id="MBA4692994.1"/>
    </source>
</evidence>
<dbReference type="Gene3D" id="3.30.70.100">
    <property type="match status" value="1"/>
</dbReference>
<comment type="caution">
    <text evidence="1">The sequence shown here is derived from an EMBL/GenBank/DDBJ whole genome shotgun (WGS) entry which is preliminary data.</text>
</comment>
<dbReference type="InterPro" id="IPR011008">
    <property type="entry name" value="Dimeric_a/b-barrel"/>
</dbReference>
<gene>
    <name evidence="1" type="ORF">H2072_04530</name>
</gene>
<accession>A0A838XWI8</accession>
<protein>
    <recommendedName>
        <fullName evidence="3">EthD domain-containing protein</fullName>
    </recommendedName>
</protein>
<evidence type="ECO:0008006" key="3">
    <source>
        <dbReference type="Google" id="ProtNLM"/>
    </source>
</evidence>
<dbReference type="AlphaFoldDB" id="A0A838XWI8"/>
<proteinExistence type="predicted"/>
<dbReference type="SUPFAM" id="SSF54909">
    <property type="entry name" value="Dimeric alpha+beta barrel"/>
    <property type="match status" value="1"/>
</dbReference>
<sequence length="184" mass="21064">MIKALAFIHKKNDFSDNDFKDYYEKNHAPLAKSLLTFEGYERNYISAEINPLYSSLGSISIFQYQSIGSLKIIEEKMSSKAGDILREDELKFMNVEKNYFVLTQSVQLTEQLFKKKIFYPCNKIEDLDSLNSYEGLKQISENILLESNDIKGIAEYGISQKTSFDTLESLVQEHPKAIIASCVS</sequence>
<dbReference type="EMBL" id="JACETL010000069">
    <property type="protein sequence ID" value="MBA4692994.1"/>
    <property type="molecule type" value="Genomic_DNA"/>
</dbReference>
<evidence type="ECO:0000313" key="2">
    <source>
        <dbReference type="Proteomes" id="UP000551848"/>
    </source>
</evidence>
<dbReference type="Proteomes" id="UP000551848">
    <property type="component" value="Unassembled WGS sequence"/>
</dbReference>
<name>A0A838XWI8_9GAMM</name>
<reference evidence="1 2" key="1">
    <citation type="submission" date="2020-06" db="EMBL/GenBank/DDBJ databases">
        <title>Dysbiosis in marine aquaculture revealed through microbiome analysis: reverse ecology for environmental sustainability.</title>
        <authorList>
            <person name="Haro-Moreno J.M."/>
            <person name="Coutinho F.H."/>
            <person name="Zaragoza-Solas A."/>
            <person name="Picazo A."/>
            <person name="Almagro-Moreno S."/>
            <person name="Lopez-Perez M."/>
        </authorList>
    </citation>
    <scope>NUCLEOTIDE SEQUENCE [LARGE SCALE GENOMIC DNA]</scope>
    <source>
        <strain evidence="1">MCMED-G41</strain>
    </source>
</reference>
<organism evidence="1 2">
    <name type="scientific">SAR86 cluster bacterium</name>
    <dbReference type="NCBI Taxonomy" id="2030880"/>
    <lineage>
        <taxon>Bacteria</taxon>
        <taxon>Pseudomonadati</taxon>
        <taxon>Pseudomonadota</taxon>
        <taxon>Gammaproteobacteria</taxon>
        <taxon>SAR86 cluster</taxon>
    </lineage>
</organism>